<feature type="chain" id="PRO_5043551343" evidence="1">
    <location>
        <begin position="18"/>
        <end position="226"/>
    </location>
</feature>
<protein>
    <submittedName>
        <fullName evidence="2">Uncharacterized protein</fullName>
    </submittedName>
</protein>
<reference evidence="2 3" key="1">
    <citation type="submission" date="2021-06" db="EMBL/GenBank/DDBJ databases">
        <title>Caerostris extrusa draft genome.</title>
        <authorList>
            <person name="Kono N."/>
            <person name="Arakawa K."/>
        </authorList>
    </citation>
    <scope>NUCLEOTIDE SEQUENCE [LARGE SCALE GENOMIC DNA]</scope>
</reference>
<sequence length="226" mass="26461">MFSYNFLFLFVHHFNYTAVIENNVAQIQAKIPFFNAPTEIGDEFYVCHVQNKLRWQKKDCKCRSDIFVEVKARFRFFFSSALHCLLRRSKMYRKPFRRDEELYLECRLNSETSNNIPKGTPPPPLSRDPWGKRATDWDRRTKFPPRDHWNKGFPNENRCRNNANRQLGLASGKEAIPLQFRKEALNGVANSPGRSVREIFSNVKVIYGGNLSGKACFFPKIFLLSL</sequence>
<dbReference type="EMBL" id="BPLR01001069">
    <property type="protein sequence ID" value="GIY99607.1"/>
    <property type="molecule type" value="Genomic_DNA"/>
</dbReference>
<name>A0AAV4XWR3_CAEEX</name>
<keyword evidence="1" id="KW-0732">Signal</keyword>
<organism evidence="2 3">
    <name type="scientific">Caerostris extrusa</name>
    <name type="common">Bark spider</name>
    <name type="synonym">Caerostris bankana</name>
    <dbReference type="NCBI Taxonomy" id="172846"/>
    <lineage>
        <taxon>Eukaryota</taxon>
        <taxon>Metazoa</taxon>
        <taxon>Ecdysozoa</taxon>
        <taxon>Arthropoda</taxon>
        <taxon>Chelicerata</taxon>
        <taxon>Arachnida</taxon>
        <taxon>Araneae</taxon>
        <taxon>Araneomorphae</taxon>
        <taxon>Entelegynae</taxon>
        <taxon>Araneoidea</taxon>
        <taxon>Araneidae</taxon>
        <taxon>Caerostris</taxon>
    </lineage>
</organism>
<accession>A0AAV4XWR3</accession>
<dbReference type="Proteomes" id="UP001054945">
    <property type="component" value="Unassembled WGS sequence"/>
</dbReference>
<dbReference type="AlphaFoldDB" id="A0AAV4XWR3"/>
<feature type="signal peptide" evidence="1">
    <location>
        <begin position="1"/>
        <end position="17"/>
    </location>
</feature>
<evidence type="ECO:0000313" key="2">
    <source>
        <dbReference type="EMBL" id="GIY99607.1"/>
    </source>
</evidence>
<evidence type="ECO:0000256" key="1">
    <source>
        <dbReference type="SAM" id="SignalP"/>
    </source>
</evidence>
<evidence type="ECO:0000313" key="3">
    <source>
        <dbReference type="Proteomes" id="UP001054945"/>
    </source>
</evidence>
<comment type="caution">
    <text evidence="2">The sequence shown here is derived from an EMBL/GenBank/DDBJ whole genome shotgun (WGS) entry which is preliminary data.</text>
</comment>
<keyword evidence="3" id="KW-1185">Reference proteome</keyword>
<gene>
    <name evidence="2" type="ORF">CEXT_805211</name>
</gene>
<proteinExistence type="predicted"/>